<organism evidence="3 4">
    <name type="scientific">Methylomonas rivi</name>
    <dbReference type="NCBI Taxonomy" id="2952226"/>
    <lineage>
        <taxon>Bacteria</taxon>
        <taxon>Pseudomonadati</taxon>
        <taxon>Pseudomonadota</taxon>
        <taxon>Gammaproteobacteria</taxon>
        <taxon>Methylococcales</taxon>
        <taxon>Methylococcaceae</taxon>
        <taxon>Methylomonas</taxon>
    </lineage>
</organism>
<accession>A0ABT1U898</accession>
<reference evidence="3 4" key="1">
    <citation type="submission" date="2022-07" db="EMBL/GenBank/DDBJ databases">
        <title>Methylomonas rivi sp. nov., Methylomonas rosea sp. nov., Methylomonas aureus sp. nov. and Methylomonas subterranea sp. nov., four novel methanotrophs isolated from a freshwater creek and the deep terrestrial subsurface.</title>
        <authorList>
            <person name="Abin C."/>
            <person name="Sankaranarayanan K."/>
            <person name="Garner C."/>
            <person name="Sindelar R."/>
            <person name="Kotary K."/>
            <person name="Garner R."/>
            <person name="Barclay S."/>
            <person name="Lawson P."/>
            <person name="Krumholz L."/>
        </authorList>
    </citation>
    <scope>NUCLEOTIDE SEQUENCE [LARGE SCALE GENOMIC DNA]</scope>
    <source>
        <strain evidence="3 4">WSC-6</strain>
    </source>
</reference>
<name>A0ABT1U898_9GAMM</name>
<feature type="non-terminal residue" evidence="3">
    <location>
        <position position="224"/>
    </location>
</feature>
<proteinExistence type="predicted"/>
<feature type="domain" description="XdhC- CoxI" evidence="1">
    <location>
        <begin position="14"/>
        <end position="80"/>
    </location>
</feature>
<protein>
    <submittedName>
        <fullName evidence="3">XdhC family protein</fullName>
    </submittedName>
</protein>
<dbReference type="EMBL" id="JANIBK010000123">
    <property type="protein sequence ID" value="MCQ8130079.1"/>
    <property type="molecule type" value="Genomic_DNA"/>
</dbReference>
<dbReference type="Pfam" id="PF02625">
    <property type="entry name" value="XdhC_CoxI"/>
    <property type="match status" value="1"/>
</dbReference>
<dbReference type="PANTHER" id="PTHR30388">
    <property type="entry name" value="ALDEHYDE OXIDOREDUCTASE MOLYBDENUM COFACTOR ASSEMBLY PROTEIN"/>
    <property type="match status" value="1"/>
</dbReference>
<evidence type="ECO:0000313" key="4">
    <source>
        <dbReference type="Proteomes" id="UP001524586"/>
    </source>
</evidence>
<dbReference type="Pfam" id="PF13478">
    <property type="entry name" value="XdhC_C"/>
    <property type="match status" value="1"/>
</dbReference>
<dbReference type="Proteomes" id="UP001524586">
    <property type="component" value="Unassembled WGS sequence"/>
</dbReference>
<evidence type="ECO:0000313" key="3">
    <source>
        <dbReference type="EMBL" id="MCQ8130079.1"/>
    </source>
</evidence>
<feature type="domain" description="XdhC Rossmann" evidence="2">
    <location>
        <begin position="110"/>
        <end position="224"/>
    </location>
</feature>
<evidence type="ECO:0000259" key="2">
    <source>
        <dbReference type="Pfam" id="PF13478"/>
    </source>
</evidence>
<dbReference type="Gene3D" id="3.40.50.720">
    <property type="entry name" value="NAD(P)-binding Rossmann-like Domain"/>
    <property type="match status" value="1"/>
</dbReference>
<sequence>MAILNILQRQLELQHTRQPYVLATVVEILGSSSAKPAAKALIDRAGQVVAGWIGGGCAQAMVSQTALKCLESGEPSVIDIDLTDEIFGAGMPCGGSMRVYVEPFLPKPRLWLMGHGRIVENLCEFAHRLGFDVIVNDPQAEPGQFPAASRLIVDDSRYRQLQPQSGDYVVIATHHKGDYDALAQALNSRADYIAMVASRKRAQLVLQRLRQEGFGDAALARIRA</sequence>
<dbReference type="InterPro" id="IPR003777">
    <property type="entry name" value="XdhC_CoxI"/>
</dbReference>
<keyword evidence="4" id="KW-1185">Reference proteome</keyword>
<comment type="caution">
    <text evidence="3">The sequence shown here is derived from an EMBL/GenBank/DDBJ whole genome shotgun (WGS) entry which is preliminary data.</text>
</comment>
<dbReference type="RefSeq" id="WP_256616507.1">
    <property type="nucleotide sequence ID" value="NZ_JANIBK010000123.1"/>
</dbReference>
<gene>
    <name evidence="3" type="ORF">NP596_16595</name>
</gene>
<dbReference type="InterPro" id="IPR027051">
    <property type="entry name" value="XdhC_Rossmann_dom"/>
</dbReference>
<evidence type="ECO:0000259" key="1">
    <source>
        <dbReference type="Pfam" id="PF02625"/>
    </source>
</evidence>
<dbReference type="InterPro" id="IPR052698">
    <property type="entry name" value="MoCofactor_Util/Proc"/>
</dbReference>
<dbReference type="PANTHER" id="PTHR30388:SF6">
    <property type="entry name" value="XANTHINE DEHYDROGENASE SUBUNIT A-RELATED"/>
    <property type="match status" value="1"/>
</dbReference>